<dbReference type="AlphaFoldDB" id="A0AAE0MCY0"/>
<keyword evidence="2" id="KW-0812">Transmembrane</keyword>
<dbReference type="Proteomes" id="UP001286456">
    <property type="component" value="Unassembled WGS sequence"/>
</dbReference>
<comment type="caution">
    <text evidence="3">The sequence shown here is derived from an EMBL/GenBank/DDBJ whole genome shotgun (WGS) entry which is preliminary data.</text>
</comment>
<evidence type="ECO:0000313" key="4">
    <source>
        <dbReference type="Proteomes" id="UP001286456"/>
    </source>
</evidence>
<keyword evidence="4" id="KW-1185">Reference proteome</keyword>
<evidence type="ECO:0000256" key="1">
    <source>
        <dbReference type="SAM" id="MobiDB-lite"/>
    </source>
</evidence>
<dbReference type="EMBL" id="JAUEPO010000003">
    <property type="protein sequence ID" value="KAK3327961.1"/>
    <property type="molecule type" value="Genomic_DNA"/>
</dbReference>
<dbReference type="PROSITE" id="PS51257">
    <property type="entry name" value="PROKAR_LIPOPROTEIN"/>
    <property type="match status" value="1"/>
</dbReference>
<keyword evidence="2" id="KW-1133">Transmembrane helix</keyword>
<feature type="transmembrane region" description="Helical" evidence="2">
    <location>
        <begin position="18"/>
        <end position="36"/>
    </location>
</feature>
<sequence>MEGGRKAAAGNTRLVQPFSIQCLALIGVFGGCLALGRDVPGRDIRGPARELMDWGLNARFCKDIPDDPARSKNWSSSDDGIREWSALGNRRASSEK</sequence>
<name>A0AAE0MCY0_9PEZI</name>
<proteinExistence type="predicted"/>
<reference evidence="3" key="2">
    <citation type="submission" date="2023-06" db="EMBL/GenBank/DDBJ databases">
        <authorList>
            <consortium name="Lawrence Berkeley National Laboratory"/>
            <person name="Haridas S."/>
            <person name="Hensen N."/>
            <person name="Bonometti L."/>
            <person name="Westerberg I."/>
            <person name="Brannstrom I.O."/>
            <person name="Guillou S."/>
            <person name="Cros-Aarteil S."/>
            <person name="Calhoun S."/>
            <person name="Kuo A."/>
            <person name="Mondo S."/>
            <person name="Pangilinan J."/>
            <person name="Riley R."/>
            <person name="Labutti K."/>
            <person name="Andreopoulos B."/>
            <person name="Lipzen A."/>
            <person name="Chen C."/>
            <person name="Yanf M."/>
            <person name="Daum C."/>
            <person name="Ng V."/>
            <person name="Clum A."/>
            <person name="Steindorff A."/>
            <person name="Ohm R."/>
            <person name="Martin F."/>
            <person name="Silar P."/>
            <person name="Natvig D."/>
            <person name="Lalanne C."/>
            <person name="Gautier V."/>
            <person name="Ament-Velasquez S.L."/>
            <person name="Kruys A."/>
            <person name="Hutchinson M.I."/>
            <person name="Powell A.J."/>
            <person name="Barry K."/>
            <person name="Miller A.N."/>
            <person name="Grigoriev I.V."/>
            <person name="Debuchy R."/>
            <person name="Gladieux P."/>
            <person name="Thoren M.H."/>
            <person name="Johannesson H."/>
        </authorList>
    </citation>
    <scope>NUCLEOTIDE SEQUENCE</scope>
    <source>
        <strain evidence="3">SMH4131-1</strain>
    </source>
</reference>
<feature type="region of interest" description="Disordered" evidence="1">
    <location>
        <begin position="65"/>
        <end position="96"/>
    </location>
</feature>
<protein>
    <submittedName>
        <fullName evidence="3">Uncharacterized protein</fullName>
    </submittedName>
</protein>
<accession>A0AAE0MCY0</accession>
<keyword evidence="2" id="KW-0472">Membrane</keyword>
<evidence type="ECO:0000256" key="2">
    <source>
        <dbReference type="SAM" id="Phobius"/>
    </source>
</evidence>
<evidence type="ECO:0000313" key="3">
    <source>
        <dbReference type="EMBL" id="KAK3327961.1"/>
    </source>
</evidence>
<organism evidence="3 4">
    <name type="scientific">Cercophora scortea</name>
    <dbReference type="NCBI Taxonomy" id="314031"/>
    <lineage>
        <taxon>Eukaryota</taxon>
        <taxon>Fungi</taxon>
        <taxon>Dikarya</taxon>
        <taxon>Ascomycota</taxon>
        <taxon>Pezizomycotina</taxon>
        <taxon>Sordariomycetes</taxon>
        <taxon>Sordariomycetidae</taxon>
        <taxon>Sordariales</taxon>
        <taxon>Lasiosphaeriaceae</taxon>
        <taxon>Cercophora</taxon>
    </lineage>
</organism>
<gene>
    <name evidence="3" type="ORF">B0T19DRAFT_423259</name>
</gene>
<reference evidence="3" key="1">
    <citation type="journal article" date="2023" name="Mol. Phylogenet. Evol.">
        <title>Genome-scale phylogeny and comparative genomics of the fungal order Sordariales.</title>
        <authorList>
            <person name="Hensen N."/>
            <person name="Bonometti L."/>
            <person name="Westerberg I."/>
            <person name="Brannstrom I.O."/>
            <person name="Guillou S."/>
            <person name="Cros-Aarteil S."/>
            <person name="Calhoun S."/>
            <person name="Haridas S."/>
            <person name="Kuo A."/>
            <person name="Mondo S."/>
            <person name="Pangilinan J."/>
            <person name="Riley R."/>
            <person name="LaButti K."/>
            <person name="Andreopoulos B."/>
            <person name="Lipzen A."/>
            <person name="Chen C."/>
            <person name="Yan M."/>
            <person name="Daum C."/>
            <person name="Ng V."/>
            <person name="Clum A."/>
            <person name="Steindorff A."/>
            <person name="Ohm R.A."/>
            <person name="Martin F."/>
            <person name="Silar P."/>
            <person name="Natvig D.O."/>
            <person name="Lalanne C."/>
            <person name="Gautier V."/>
            <person name="Ament-Velasquez S.L."/>
            <person name="Kruys A."/>
            <person name="Hutchinson M.I."/>
            <person name="Powell A.J."/>
            <person name="Barry K."/>
            <person name="Miller A.N."/>
            <person name="Grigoriev I.V."/>
            <person name="Debuchy R."/>
            <person name="Gladieux P."/>
            <person name="Hiltunen Thoren M."/>
            <person name="Johannesson H."/>
        </authorList>
    </citation>
    <scope>NUCLEOTIDE SEQUENCE</scope>
    <source>
        <strain evidence="3">SMH4131-1</strain>
    </source>
</reference>